<dbReference type="InterPro" id="IPR009833">
    <property type="entry name" value="DUF1398"/>
</dbReference>
<gene>
    <name evidence="2" type="ORF">CSEC_2012</name>
</gene>
<feature type="transmembrane region" description="Helical" evidence="1">
    <location>
        <begin position="183"/>
        <end position="201"/>
    </location>
</feature>
<protein>
    <submittedName>
        <fullName evidence="2">Membrane protein</fullName>
    </submittedName>
</protein>
<dbReference type="Gene3D" id="3.30.1810.10">
    <property type="entry name" value="YdfO-like"/>
    <property type="match status" value="1"/>
</dbReference>
<dbReference type="Pfam" id="PF07166">
    <property type="entry name" value="DUF1398"/>
    <property type="match status" value="1"/>
</dbReference>
<dbReference type="EMBL" id="CCEJ010000010">
    <property type="protein sequence ID" value="CDR34818.1"/>
    <property type="molecule type" value="Genomic_DNA"/>
</dbReference>
<proteinExistence type="predicted"/>
<evidence type="ECO:0000313" key="3">
    <source>
        <dbReference type="Proteomes" id="UP000031552"/>
    </source>
</evidence>
<evidence type="ECO:0000313" key="2">
    <source>
        <dbReference type="EMBL" id="CDR34818.1"/>
    </source>
</evidence>
<reference evidence="2" key="2">
    <citation type="submission" date="2014-09" db="EMBL/GenBank/DDBJ databases">
        <title>Criblamydia sequanensis harbors a mega-plasmid encoding arsenite resistance.</title>
        <authorList>
            <person name="Bertelli C."/>
            <person name="Goesmann A."/>
            <person name="Greub G."/>
        </authorList>
    </citation>
    <scope>NUCLEOTIDE SEQUENCE [LARGE SCALE GENOMIC DNA]</scope>
    <source>
        <strain evidence="2">CRIB-18</strain>
    </source>
</reference>
<dbReference type="RefSeq" id="WP_202593703.1">
    <property type="nucleotide sequence ID" value="NZ_CCEJ010000010.1"/>
</dbReference>
<dbReference type="eggNOG" id="COG5562">
    <property type="taxonomic scope" value="Bacteria"/>
</dbReference>
<dbReference type="AlphaFoldDB" id="A0A090D311"/>
<reference evidence="2" key="1">
    <citation type="submission" date="2013-12" db="EMBL/GenBank/DDBJ databases">
        <authorList>
            <person name="Linke B."/>
        </authorList>
    </citation>
    <scope>NUCLEOTIDE SEQUENCE [LARGE SCALE GENOMIC DNA]</scope>
    <source>
        <strain evidence="2">CRIB-18</strain>
    </source>
</reference>
<dbReference type="SUPFAM" id="SSF161234">
    <property type="entry name" value="E7 C-terminal domain-like"/>
    <property type="match status" value="1"/>
</dbReference>
<keyword evidence="1" id="KW-0472">Membrane</keyword>
<dbReference type="SUPFAM" id="SSF160419">
    <property type="entry name" value="YdfO-like"/>
    <property type="match status" value="1"/>
</dbReference>
<keyword evidence="3" id="KW-1185">Reference proteome</keyword>
<sequence length="381" mass="44328">MINKVSPPILVENSQKRVLDNTIYYLEHYLKPDRKWGKNTTPKQRIDLIRNADVNWQTVCCHIRSMPYYDFLNTPYWKAIADHTKYKAGYRCQLCNSNHKLATHHRNYRIHGFEHANMQELIVICERCHNKFHDRLPKAKPDLELHRRNSKIHHYELTPAPKSTAIRKISQSKFHFRLLKKKIFKIIIILMISFVIFASLLSSNNSALEKITPAKPIDYKEFVFSKLNETGKSSSLNQENKESKAVDNLLAAQQFAISIRSKKDGFPYLAEALRKFGITRNIWNLPSCKNIYLTKYGSVVCQGTPIDITTVNIPPFNREALIKVIGNDQAIQRTFPEFLKALWEAGVVRYEVDFEKRKVTYYGLSDQIYSVTYPAVEINSD</sequence>
<comment type="caution">
    <text evidence="2">The sequence shown here is derived from an EMBL/GenBank/DDBJ whole genome shotgun (WGS) entry which is preliminary data.</text>
</comment>
<organism evidence="2 3">
    <name type="scientific">Candidatus Criblamydia sequanensis CRIB-18</name>
    <dbReference type="NCBI Taxonomy" id="1437425"/>
    <lineage>
        <taxon>Bacteria</taxon>
        <taxon>Pseudomonadati</taxon>
        <taxon>Chlamydiota</taxon>
        <taxon>Chlamydiia</taxon>
        <taxon>Parachlamydiales</taxon>
        <taxon>Candidatus Criblamydiaceae</taxon>
        <taxon>Candidatus Criblamydia</taxon>
    </lineage>
</organism>
<name>A0A090D311_9BACT</name>
<dbReference type="InterPro" id="IPR036696">
    <property type="entry name" value="YdfO-like_sf"/>
</dbReference>
<keyword evidence="1" id="KW-1133">Transmembrane helix</keyword>
<accession>A0A090D311</accession>
<evidence type="ECO:0000256" key="1">
    <source>
        <dbReference type="SAM" id="Phobius"/>
    </source>
</evidence>
<dbReference type="Proteomes" id="UP000031552">
    <property type="component" value="Unassembled WGS sequence"/>
</dbReference>
<keyword evidence="1" id="KW-0812">Transmembrane</keyword>